<dbReference type="RefSeq" id="WP_148064003.1">
    <property type="nucleotide sequence ID" value="NZ_VRYZ01000003.1"/>
</dbReference>
<evidence type="ECO:0000313" key="4">
    <source>
        <dbReference type="Proteomes" id="UP000321933"/>
    </source>
</evidence>
<evidence type="ECO:0000313" key="3">
    <source>
        <dbReference type="EMBL" id="TXS92631.1"/>
    </source>
</evidence>
<dbReference type="EMBL" id="VRYZ01000003">
    <property type="protein sequence ID" value="TXS92631.1"/>
    <property type="molecule type" value="Genomic_DNA"/>
</dbReference>
<dbReference type="OrthoDB" id="5348860at2"/>
<feature type="chain" id="PRO_5022857072" evidence="1">
    <location>
        <begin position="30"/>
        <end position="286"/>
    </location>
</feature>
<comment type="caution">
    <text evidence="3">The sequence shown here is derived from an EMBL/GenBank/DDBJ whole genome shotgun (WGS) entry which is preliminary data.</text>
</comment>
<dbReference type="InterPro" id="IPR038670">
    <property type="entry name" value="HslJ-like_sf"/>
</dbReference>
<keyword evidence="1" id="KW-0732">Signal</keyword>
<dbReference type="InterPro" id="IPR039366">
    <property type="entry name" value="Pilotin"/>
</dbReference>
<dbReference type="PANTHER" id="PTHR38013">
    <property type="entry name" value="GLYCOPROTEIN/POLYSACCHARIDE METABOLISM"/>
    <property type="match status" value="1"/>
</dbReference>
<proteinExistence type="predicted"/>
<name>A0A5C8ZZI3_9GAMM</name>
<reference evidence="3 4" key="1">
    <citation type="submission" date="2019-08" db="EMBL/GenBank/DDBJ databases">
        <title>Parahaliea maris sp. nov., isolated from the surface seawater.</title>
        <authorList>
            <person name="Liu Y."/>
        </authorList>
    </citation>
    <scope>NUCLEOTIDE SEQUENCE [LARGE SCALE GENOMIC DNA]</scope>
    <source>
        <strain evidence="3 4">S2-26</strain>
    </source>
</reference>
<dbReference type="PANTHER" id="PTHR38013:SF1">
    <property type="entry name" value="GLYCOPROTEIN_POLYSACCHARIDE METABOLISM"/>
    <property type="match status" value="1"/>
</dbReference>
<protein>
    <submittedName>
        <fullName evidence="3">META domain-containing protein</fullName>
    </submittedName>
</protein>
<accession>A0A5C8ZZI3</accession>
<feature type="domain" description="DUF306" evidence="2">
    <location>
        <begin position="169"/>
        <end position="280"/>
    </location>
</feature>
<organism evidence="3 4">
    <name type="scientific">Parahaliea aestuarii</name>
    <dbReference type="NCBI Taxonomy" id="1852021"/>
    <lineage>
        <taxon>Bacteria</taxon>
        <taxon>Pseudomonadati</taxon>
        <taxon>Pseudomonadota</taxon>
        <taxon>Gammaproteobacteria</taxon>
        <taxon>Cellvibrionales</taxon>
        <taxon>Halieaceae</taxon>
        <taxon>Parahaliea</taxon>
    </lineage>
</organism>
<dbReference type="Gene3D" id="2.40.128.270">
    <property type="match status" value="1"/>
</dbReference>
<sequence>MRMVVGTLRRASLAVATLSVMLVAGLLQACGGDSAGNNAGNNAGGDEVTWIEGTVIYRERMRLPPNASVEVELQDISRADAPAETLATVALPGDAGPPYAFRIEYDNKRIDARHRYALRAEIHAGGKLLFTSTEHIDPFGDAPIEILVSRVPEPVAVLSPDPAASPGAVLEGTHWLLQSLDGEAVDAGAGGKPLDLLLDAQEQRASGFSGCNRFNGGYSREGSSGHGAALRFGPLAGTLMACAEGTGLERRYLDALGVVDNFRISAKGQLELAAGTNVVAVFSTAQ</sequence>
<dbReference type="Pfam" id="PF03724">
    <property type="entry name" value="META"/>
    <property type="match status" value="1"/>
</dbReference>
<evidence type="ECO:0000259" key="2">
    <source>
        <dbReference type="Pfam" id="PF03724"/>
    </source>
</evidence>
<gene>
    <name evidence="3" type="ORF">FVW59_09490</name>
</gene>
<dbReference type="PROSITE" id="PS51257">
    <property type="entry name" value="PROKAR_LIPOPROTEIN"/>
    <property type="match status" value="1"/>
</dbReference>
<evidence type="ECO:0000256" key="1">
    <source>
        <dbReference type="SAM" id="SignalP"/>
    </source>
</evidence>
<feature type="signal peptide" evidence="1">
    <location>
        <begin position="1"/>
        <end position="29"/>
    </location>
</feature>
<dbReference type="Pfam" id="PF09619">
    <property type="entry name" value="YscW"/>
    <property type="match status" value="1"/>
</dbReference>
<dbReference type="Proteomes" id="UP000321933">
    <property type="component" value="Unassembled WGS sequence"/>
</dbReference>
<dbReference type="AlphaFoldDB" id="A0A5C8ZZI3"/>
<dbReference type="InterPro" id="IPR053196">
    <property type="entry name" value="Lipoprotein_YbaY-like"/>
</dbReference>
<dbReference type="InterPro" id="IPR005184">
    <property type="entry name" value="DUF306_Meta_HslJ"/>
</dbReference>
<keyword evidence="4" id="KW-1185">Reference proteome</keyword>